<reference evidence="1 2" key="1">
    <citation type="journal article" date="2014" name="Front. Microbiol.">
        <title>Population and genomic analysis of the genus Halorubrum.</title>
        <authorList>
            <person name="Fullmer M.S."/>
            <person name="Soucy S.M."/>
            <person name="Swithers K.S."/>
            <person name="Makkay A.M."/>
            <person name="Wheeler R."/>
            <person name="Ventosa A."/>
            <person name="Gogarten J.P."/>
            <person name="Papke R.T."/>
        </authorList>
    </citation>
    <scope>NUCLEOTIDE SEQUENCE [LARGE SCALE GENOMIC DNA]</scope>
    <source>
        <strain evidence="1 2">C49</strain>
    </source>
</reference>
<sequence>MNLDAPDEYEDWPFEARAFVLAEANTATDLRREIDSLAGLEHDTTMDTHQSFTNDELAQLVMALGSPQESEGL</sequence>
<proteinExistence type="predicted"/>
<dbReference type="OrthoDB" id="350338at2157"/>
<gene>
    <name evidence="1" type="ORF">DJ69_08105</name>
</gene>
<comment type="caution">
    <text evidence="1">The sequence shown here is derived from an EMBL/GenBank/DDBJ whole genome shotgun (WGS) entry which is preliminary data.</text>
</comment>
<evidence type="ECO:0000313" key="2">
    <source>
        <dbReference type="Proteomes" id="UP000222824"/>
    </source>
</evidence>
<evidence type="ECO:0000313" key="1">
    <source>
        <dbReference type="EMBL" id="PHQ39071.1"/>
    </source>
</evidence>
<accession>A0A2G1WJ96</accession>
<dbReference type="AlphaFoldDB" id="A0A2G1WJ96"/>
<dbReference type="Proteomes" id="UP000222824">
    <property type="component" value="Unassembled WGS sequence"/>
</dbReference>
<organism evidence="1 2">
    <name type="scientific">Halorubrum persicum</name>
    <dbReference type="NCBI Taxonomy" id="1383844"/>
    <lineage>
        <taxon>Archaea</taxon>
        <taxon>Methanobacteriati</taxon>
        <taxon>Methanobacteriota</taxon>
        <taxon>Stenosarchaea group</taxon>
        <taxon>Halobacteria</taxon>
        <taxon>Halobacteriales</taxon>
        <taxon>Haloferacaceae</taxon>
        <taxon>Halorubrum</taxon>
    </lineage>
</organism>
<name>A0A2G1WJ96_9EURY</name>
<protein>
    <submittedName>
        <fullName evidence="1">Uncharacterized protein</fullName>
    </submittedName>
</protein>
<dbReference type="EMBL" id="NHOA01000053">
    <property type="protein sequence ID" value="PHQ39071.1"/>
    <property type="molecule type" value="Genomic_DNA"/>
</dbReference>
<keyword evidence="2" id="KW-1185">Reference proteome</keyword>
<dbReference type="RefSeq" id="WP_099255167.1">
    <property type="nucleotide sequence ID" value="NZ_NHOA01000053.1"/>
</dbReference>